<dbReference type="AlphaFoldDB" id="A0A4U5M1D3"/>
<evidence type="ECO:0000313" key="4">
    <source>
        <dbReference type="Proteomes" id="UP000298663"/>
    </source>
</evidence>
<comment type="caution">
    <text evidence="3">The sequence shown here is derived from an EMBL/GenBank/DDBJ whole genome shotgun (WGS) entry which is preliminary data.</text>
</comment>
<feature type="compositionally biased region" description="Polar residues" evidence="1">
    <location>
        <begin position="28"/>
        <end position="40"/>
    </location>
</feature>
<name>A0A4U5M1D3_STECR</name>
<reference evidence="3 4" key="1">
    <citation type="journal article" date="2015" name="Genome Biol.">
        <title>Comparative genomics of Steinernema reveals deeply conserved gene regulatory networks.</title>
        <authorList>
            <person name="Dillman A.R."/>
            <person name="Macchietto M."/>
            <person name="Porter C.F."/>
            <person name="Rogers A."/>
            <person name="Williams B."/>
            <person name="Antoshechkin I."/>
            <person name="Lee M.M."/>
            <person name="Goodwin Z."/>
            <person name="Lu X."/>
            <person name="Lewis E.E."/>
            <person name="Goodrich-Blair H."/>
            <person name="Stock S.P."/>
            <person name="Adams B.J."/>
            <person name="Sternberg P.W."/>
            <person name="Mortazavi A."/>
        </authorList>
    </citation>
    <scope>NUCLEOTIDE SEQUENCE [LARGE SCALE GENOMIC DNA]</scope>
    <source>
        <strain evidence="3 4">ALL</strain>
    </source>
</reference>
<evidence type="ECO:0000256" key="2">
    <source>
        <dbReference type="SAM" id="Phobius"/>
    </source>
</evidence>
<evidence type="ECO:0000313" key="3">
    <source>
        <dbReference type="EMBL" id="TKR62486.1"/>
    </source>
</evidence>
<evidence type="ECO:0000256" key="1">
    <source>
        <dbReference type="SAM" id="MobiDB-lite"/>
    </source>
</evidence>
<sequence length="333" mass="37087">MRRVVFAPTMHDYSQPSTLPRVHKPNRSRNVVESPSTSAMNEGYLEVAPREQKAKFSKKRTRTRSEMRPSSVSFPEEFPNHDAPPPPLTPRTTSAGELNHLSTTLPRIAEISEVATSPVISNLDYFISAVSHKPATLTESRTLPAGLLSQVSAPSKPKPTHLRNGSYQNPPELTRSDILHYADVPPSGVNGFRRRDPVTDQWFLEQPIELHQDPDVPGPSRRFHLRTQSNQSAMGSSARVSFSVPSTPQKGTMEADPLLVTDLAQTPDAEVQIQLPQRNTSFHRPTFCHRLKHAALVDFFVLADCIDYSVLAAILLLISVEVYLVMLFINLDS</sequence>
<keyword evidence="2" id="KW-0472">Membrane</keyword>
<keyword evidence="4" id="KW-1185">Reference proteome</keyword>
<dbReference type="OrthoDB" id="10463463at2759"/>
<organism evidence="3 4">
    <name type="scientific">Steinernema carpocapsae</name>
    <name type="common">Entomopathogenic nematode</name>
    <dbReference type="NCBI Taxonomy" id="34508"/>
    <lineage>
        <taxon>Eukaryota</taxon>
        <taxon>Metazoa</taxon>
        <taxon>Ecdysozoa</taxon>
        <taxon>Nematoda</taxon>
        <taxon>Chromadorea</taxon>
        <taxon>Rhabditida</taxon>
        <taxon>Tylenchina</taxon>
        <taxon>Panagrolaimomorpha</taxon>
        <taxon>Strongyloidoidea</taxon>
        <taxon>Steinernematidae</taxon>
        <taxon>Steinernema</taxon>
    </lineage>
</organism>
<gene>
    <name evidence="3" type="ORF">L596_026438</name>
</gene>
<keyword evidence="2" id="KW-1133">Transmembrane helix</keyword>
<feature type="region of interest" description="Disordered" evidence="1">
    <location>
        <begin position="1"/>
        <end position="96"/>
    </location>
</feature>
<proteinExistence type="predicted"/>
<reference evidence="3 4" key="2">
    <citation type="journal article" date="2019" name="G3 (Bethesda)">
        <title>Hybrid Assembly of the Genome of the Entomopathogenic Nematode Steinernema carpocapsae Identifies the X-Chromosome.</title>
        <authorList>
            <person name="Serra L."/>
            <person name="Macchietto M."/>
            <person name="Macias-Munoz A."/>
            <person name="McGill C.J."/>
            <person name="Rodriguez I.M."/>
            <person name="Rodriguez B."/>
            <person name="Murad R."/>
            <person name="Mortazavi A."/>
        </authorList>
    </citation>
    <scope>NUCLEOTIDE SEQUENCE [LARGE SCALE GENOMIC DNA]</scope>
    <source>
        <strain evidence="3 4">ALL</strain>
    </source>
</reference>
<accession>A0A4U5M1D3</accession>
<dbReference type="EMBL" id="AZBU02000010">
    <property type="protein sequence ID" value="TKR62486.1"/>
    <property type="molecule type" value="Genomic_DNA"/>
</dbReference>
<dbReference type="Proteomes" id="UP000298663">
    <property type="component" value="Unassembled WGS sequence"/>
</dbReference>
<keyword evidence="2" id="KW-0812">Transmembrane</keyword>
<feature type="region of interest" description="Disordered" evidence="1">
    <location>
        <begin position="150"/>
        <end position="172"/>
    </location>
</feature>
<protein>
    <submittedName>
        <fullName evidence="3">Uncharacterized protein</fullName>
    </submittedName>
</protein>
<feature type="transmembrane region" description="Helical" evidence="2">
    <location>
        <begin position="308"/>
        <end position="329"/>
    </location>
</feature>